<dbReference type="NCBIfam" id="TIGR03177">
    <property type="entry name" value="pilus_cpaB"/>
    <property type="match status" value="1"/>
</dbReference>
<dbReference type="InterPro" id="IPR031571">
    <property type="entry name" value="RcpC_dom"/>
</dbReference>
<dbReference type="SMART" id="SM00858">
    <property type="entry name" value="SAF"/>
    <property type="match status" value="1"/>
</dbReference>
<dbReference type="CDD" id="cd11614">
    <property type="entry name" value="SAF_CpaB_FlgA_like"/>
    <property type="match status" value="1"/>
</dbReference>
<sequence>MRGSRLLVLGVAIVAGGAAALLSRGGDAPAPVVVKQEAAAPAMETTKVLVAGSEIPMGSAIKAEQLTWRTWPSADAASFIKQQPGTDQKGEYVGAIARQSFVAGEPINDNKLIKSGSGFMSAILPSGMRAIATEISAETGAGGFILPNDRVDVLLTRRENINGVEQFVSSTLLTNVRTLAIDQTVEDQNGKKVVVGRTATLELLPKQAEALALSRQLGTISLALRPMVDTNPEGLVGGALPQFGEALQGKPGEANRLNVVRYGVTTQAVQ</sequence>
<evidence type="ECO:0000313" key="3">
    <source>
        <dbReference type="Proteomes" id="UP000602745"/>
    </source>
</evidence>
<gene>
    <name evidence="2" type="primary">ctpC</name>
    <name evidence="2" type="ORF">GCM10007276_08050</name>
</gene>
<protein>
    <submittedName>
        <fullName evidence="2">Flp pilus assembly protein CpaB</fullName>
    </submittedName>
</protein>
<dbReference type="AlphaFoldDB" id="A0A8J2VMS0"/>
<dbReference type="EMBL" id="BMCP01000001">
    <property type="protein sequence ID" value="GGE33184.1"/>
    <property type="molecule type" value="Genomic_DNA"/>
</dbReference>
<evidence type="ECO:0000259" key="1">
    <source>
        <dbReference type="SMART" id="SM00858"/>
    </source>
</evidence>
<dbReference type="Pfam" id="PF16976">
    <property type="entry name" value="RcpC"/>
    <property type="match status" value="1"/>
</dbReference>
<accession>A0A8J2VMS0</accession>
<proteinExistence type="predicted"/>
<dbReference type="RefSeq" id="WP_188408398.1">
    <property type="nucleotide sequence ID" value="NZ_BMCP01000001.1"/>
</dbReference>
<name>A0A8J2VMS0_9RHOB</name>
<dbReference type="Proteomes" id="UP000602745">
    <property type="component" value="Unassembled WGS sequence"/>
</dbReference>
<organism evidence="2 3">
    <name type="scientific">Agaricicola taiwanensis</name>
    <dbReference type="NCBI Taxonomy" id="591372"/>
    <lineage>
        <taxon>Bacteria</taxon>
        <taxon>Pseudomonadati</taxon>
        <taxon>Pseudomonadota</taxon>
        <taxon>Alphaproteobacteria</taxon>
        <taxon>Rhodobacterales</taxon>
        <taxon>Paracoccaceae</taxon>
        <taxon>Agaricicola</taxon>
    </lineage>
</organism>
<feature type="domain" description="SAF" evidence="1">
    <location>
        <begin position="46"/>
        <end position="113"/>
    </location>
</feature>
<dbReference type="Pfam" id="PF08666">
    <property type="entry name" value="SAF"/>
    <property type="match status" value="1"/>
</dbReference>
<keyword evidence="3" id="KW-1185">Reference proteome</keyword>
<dbReference type="InterPro" id="IPR013974">
    <property type="entry name" value="SAF"/>
</dbReference>
<reference evidence="2" key="2">
    <citation type="submission" date="2020-09" db="EMBL/GenBank/DDBJ databases">
        <authorList>
            <person name="Sun Q."/>
            <person name="Sedlacek I."/>
        </authorList>
    </citation>
    <scope>NUCLEOTIDE SEQUENCE</scope>
    <source>
        <strain evidence="2">CCM 7684</strain>
    </source>
</reference>
<dbReference type="InterPro" id="IPR017592">
    <property type="entry name" value="Pilus_assmbl_Flp-typ_CpaB"/>
</dbReference>
<reference evidence="2" key="1">
    <citation type="journal article" date="2014" name="Int. J. Syst. Evol. Microbiol.">
        <title>Complete genome sequence of Corynebacterium casei LMG S-19264T (=DSM 44701T), isolated from a smear-ripened cheese.</title>
        <authorList>
            <consortium name="US DOE Joint Genome Institute (JGI-PGF)"/>
            <person name="Walter F."/>
            <person name="Albersmeier A."/>
            <person name="Kalinowski J."/>
            <person name="Ruckert C."/>
        </authorList>
    </citation>
    <scope>NUCLEOTIDE SEQUENCE</scope>
    <source>
        <strain evidence="2">CCM 7684</strain>
    </source>
</reference>
<evidence type="ECO:0000313" key="2">
    <source>
        <dbReference type="EMBL" id="GGE33184.1"/>
    </source>
</evidence>
<comment type="caution">
    <text evidence="2">The sequence shown here is derived from an EMBL/GenBank/DDBJ whole genome shotgun (WGS) entry which is preliminary data.</text>
</comment>